<dbReference type="Proteomes" id="UP001239680">
    <property type="component" value="Unassembled WGS sequence"/>
</dbReference>
<dbReference type="InterPro" id="IPR027417">
    <property type="entry name" value="P-loop_NTPase"/>
</dbReference>
<dbReference type="RefSeq" id="WP_306681332.1">
    <property type="nucleotide sequence ID" value="NZ_JAVDBT010000014.1"/>
</dbReference>
<gene>
    <name evidence="3" type="ORF">Q9295_14720</name>
</gene>
<reference evidence="3 4" key="1">
    <citation type="submission" date="2023-08" db="EMBL/GenBank/DDBJ databases">
        <title>Characterization of two Paracoccaceae strains isolated from Phycosphere and proposal of Xinfangfangia lacusdiani sp. nov.</title>
        <authorList>
            <person name="Deng Y."/>
            <person name="Zhang Y.Q."/>
        </authorList>
    </citation>
    <scope>NUCLEOTIDE SEQUENCE [LARGE SCALE GENOMIC DNA]</scope>
    <source>
        <strain evidence="3 4">CPCC 101601</strain>
    </source>
</reference>
<evidence type="ECO:0000259" key="2">
    <source>
        <dbReference type="Pfam" id="PF01583"/>
    </source>
</evidence>
<keyword evidence="4" id="KW-1185">Reference proteome</keyword>
<dbReference type="CDD" id="cd02027">
    <property type="entry name" value="APSK"/>
    <property type="match status" value="1"/>
</dbReference>
<dbReference type="GO" id="GO:0004020">
    <property type="term" value="F:adenylylsulfate kinase activity"/>
    <property type="evidence" value="ECO:0007669"/>
    <property type="project" value="UniProtKB-EC"/>
</dbReference>
<proteinExistence type="predicted"/>
<organism evidence="3 4">
    <name type="scientific">Pseudogemmobacter lacusdianii</name>
    <dbReference type="NCBI Taxonomy" id="3069608"/>
    <lineage>
        <taxon>Bacteria</taxon>
        <taxon>Pseudomonadati</taxon>
        <taxon>Pseudomonadota</taxon>
        <taxon>Alphaproteobacteria</taxon>
        <taxon>Rhodobacterales</taxon>
        <taxon>Paracoccaceae</taxon>
        <taxon>Pseudogemmobacter</taxon>
    </lineage>
</organism>
<evidence type="ECO:0000256" key="1">
    <source>
        <dbReference type="ARBA" id="ARBA00022679"/>
    </source>
</evidence>
<accession>A0ABU0W0T9</accession>
<evidence type="ECO:0000313" key="4">
    <source>
        <dbReference type="Proteomes" id="UP001239680"/>
    </source>
</evidence>
<keyword evidence="3" id="KW-0418">Kinase</keyword>
<dbReference type="InterPro" id="IPR059117">
    <property type="entry name" value="APS_kinase_dom"/>
</dbReference>
<protein>
    <submittedName>
        <fullName evidence="3">Adenylyl-sulfate kinase</fullName>
        <ecNumber evidence="3">2.7.1.25</ecNumber>
    </submittedName>
</protein>
<dbReference type="Gene3D" id="3.40.50.300">
    <property type="entry name" value="P-loop containing nucleotide triphosphate hydrolases"/>
    <property type="match status" value="1"/>
</dbReference>
<feature type="domain" description="APS kinase" evidence="2">
    <location>
        <begin position="1"/>
        <end position="90"/>
    </location>
</feature>
<dbReference type="SUPFAM" id="SSF52540">
    <property type="entry name" value="P-loop containing nucleoside triphosphate hydrolases"/>
    <property type="match status" value="1"/>
</dbReference>
<dbReference type="Pfam" id="PF01583">
    <property type="entry name" value="APS_kinase"/>
    <property type="match status" value="1"/>
</dbReference>
<dbReference type="EMBL" id="JAVDBT010000014">
    <property type="protein sequence ID" value="MDQ2067629.1"/>
    <property type="molecule type" value="Genomic_DNA"/>
</dbReference>
<dbReference type="EC" id="2.7.1.25" evidence="3"/>
<keyword evidence="1 3" id="KW-0808">Transferase</keyword>
<dbReference type="PANTHER" id="PTHR42700:SF1">
    <property type="entry name" value="SULFATE ADENYLYLTRANSFERASE"/>
    <property type="match status" value="1"/>
</dbReference>
<comment type="caution">
    <text evidence="3">The sequence shown here is derived from an EMBL/GenBank/DDBJ whole genome shotgun (WGS) entry which is preliminary data.</text>
</comment>
<name>A0ABU0W0T9_9RHOB</name>
<evidence type="ECO:0000313" key="3">
    <source>
        <dbReference type="EMBL" id="MDQ2067629.1"/>
    </source>
</evidence>
<sequence length="115" mass="12699">IGYVASEITKNGGIAICAPIAPYTATRRAVREMIESFGAFVEVHVATSIEECERRDRKGLYKLAREGKIKEFTGISDPYETPENPEIMVKTEGADVDACAHQVILRLENMGLIKV</sequence>
<dbReference type="PANTHER" id="PTHR42700">
    <property type="entry name" value="SULFATE ADENYLYLTRANSFERASE"/>
    <property type="match status" value="1"/>
</dbReference>
<dbReference type="InterPro" id="IPR050512">
    <property type="entry name" value="Sulf_AdTrans/APS_kinase"/>
</dbReference>
<feature type="non-terminal residue" evidence="3">
    <location>
        <position position="1"/>
    </location>
</feature>